<dbReference type="AlphaFoldDB" id="A0A409X5E2"/>
<dbReference type="PANTHER" id="PTHR43625">
    <property type="entry name" value="AFLATOXIN B1 ALDEHYDE REDUCTASE"/>
    <property type="match status" value="1"/>
</dbReference>
<keyword evidence="1" id="KW-0560">Oxidoreductase</keyword>
<evidence type="ECO:0000313" key="4">
    <source>
        <dbReference type="Proteomes" id="UP000284842"/>
    </source>
</evidence>
<reference evidence="3 4" key="1">
    <citation type="journal article" date="2018" name="Evol. Lett.">
        <title>Horizontal gene cluster transfer increased hallucinogenic mushroom diversity.</title>
        <authorList>
            <person name="Reynolds H.T."/>
            <person name="Vijayakumar V."/>
            <person name="Gluck-Thaler E."/>
            <person name="Korotkin H.B."/>
            <person name="Matheny P.B."/>
            <person name="Slot J.C."/>
        </authorList>
    </citation>
    <scope>NUCLEOTIDE SEQUENCE [LARGE SCALE GENOMIC DNA]</scope>
    <source>
        <strain evidence="3 4">2629</strain>
    </source>
</reference>
<dbReference type="InterPro" id="IPR050791">
    <property type="entry name" value="Aldo-Keto_reductase"/>
</dbReference>
<dbReference type="STRING" id="181874.A0A409X5E2"/>
<dbReference type="GO" id="GO:0016491">
    <property type="term" value="F:oxidoreductase activity"/>
    <property type="evidence" value="ECO:0007669"/>
    <property type="project" value="UniProtKB-KW"/>
</dbReference>
<dbReference type="InParanoid" id="A0A409X5E2"/>
<dbReference type="SUPFAM" id="SSF51430">
    <property type="entry name" value="NAD(P)-linked oxidoreductase"/>
    <property type="match status" value="1"/>
</dbReference>
<dbReference type="GO" id="GO:0005737">
    <property type="term" value="C:cytoplasm"/>
    <property type="evidence" value="ECO:0007669"/>
    <property type="project" value="TreeGrafter"/>
</dbReference>
<dbReference type="Pfam" id="PF00248">
    <property type="entry name" value="Aldo_ket_red"/>
    <property type="match status" value="1"/>
</dbReference>
<dbReference type="InterPro" id="IPR036812">
    <property type="entry name" value="NAD(P)_OxRdtase_dom_sf"/>
</dbReference>
<dbReference type="OrthoDB" id="37537at2759"/>
<protein>
    <recommendedName>
        <fullName evidence="2">NADP-dependent oxidoreductase domain-containing protein</fullName>
    </recommendedName>
</protein>
<evidence type="ECO:0000256" key="1">
    <source>
        <dbReference type="ARBA" id="ARBA00023002"/>
    </source>
</evidence>
<dbReference type="PANTHER" id="PTHR43625:SF40">
    <property type="entry name" value="ALDO-KETO REDUCTASE YAKC [NADP(+)]"/>
    <property type="match status" value="1"/>
</dbReference>
<gene>
    <name evidence="3" type="ORF">CVT24_008142</name>
</gene>
<comment type="caution">
    <text evidence="3">The sequence shown here is derived from an EMBL/GenBank/DDBJ whole genome shotgun (WGS) entry which is preliminary data.</text>
</comment>
<keyword evidence="4" id="KW-1185">Reference proteome</keyword>
<sequence>MLTGTYKRHADIPEGDLRRHFPRFSDENFPNILKLVDEFEGVGRKHDSTAGQICLAWLLAQGDDIIPIPGTKKIKYLKENLDALRIQLDSDELKQIRGYAETANKTIPGDRYPAVYMSALFADTPEL</sequence>
<name>A0A409X5E2_9AGAR</name>
<evidence type="ECO:0000313" key="3">
    <source>
        <dbReference type="EMBL" id="PPQ86018.1"/>
    </source>
</evidence>
<dbReference type="EMBL" id="NHTK01004578">
    <property type="protein sequence ID" value="PPQ86018.1"/>
    <property type="molecule type" value="Genomic_DNA"/>
</dbReference>
<dbReference type="Proteomes" id="UP000284842">
    <property type="component" value="Unassembled WGS sequence"/>
</dbReference>
<accession>A0A409X5E2</accession>
<proteinExistence type="predicted"/>
<dbReference type="Gene3D" id="3.20.20.100">
    <property type="entry name" value="NADP-dependent oxidoreductase domain"/>
    <property type="match status" value="1"/>
</dbReference>
<dbReference type="InterPro" id="IPR023210">
    <property type="entry name" value="NADP_OxRdtase_dom"/>
</dbReference>
<evidence type="ECO:0000259" key="2">
    <source>
        <dbReference type="Pfam" id="PF00248"/>
    </source>
</evidence>
<feature type="domain" description="NADP-dependent oxidoreductase" evidence="2">
    <location>
        <begin position="1"/>
        <end position="98"/>
    </location>
</feature>
<organism evidence="3 4">
    <name type="scientific">Panaeolus cyanescens</name>
    <dbReference type="NCBI Taxonomy" id="181874"/>
    <lineage>
        <taxon>Eukaryota</taxon>
        <taxon>Fungi</taxon>
        <taxon>Dikarya</taxon>
        <taxon>Basidiomycota</taxon>
        <taxon>Agaricomycotina</taxon>
        <taxon>Agaricomycetes</taxon>
        <taxon>Agaricomycetidae</taxon>
        <taxon>Agaricales</taxon>
        <taxon>Agaricineae</taxon>
        <taxon>Galeropsidaceae</taxon>
        <taxon>Panaeolus</taxon>
    </lineage>
</organism>